<dbReference type="InParanoid" id="A0A068U2I3"/>
<dbReference type="EMBL" id="HG739092">
    <property type="protein sequence ID" value="CDP02745.1"/>
    <property type="molecule type" value="Genomic_DNA"/>
</dbReference>
<accession>A0A068U2I3</accession>
<reference evidence="2" key="1">
    <citation type="journal article" date="2014" name="Science">
        <title>The coffee genome provides insight into the convergent evolution of caffeine biosynthesis.</title>
        <authorList>
            <person name="Denoeud F."/>
            <person name="Carretero-Paulet L."/>
            <person name="Dereeper A."/>
            <person name="Droc G."/>
            <person name="Guyot R."/>
            <person name="Pietrella M."/>
            <person name="Zheng C."/>
            <person name="Alberti A."/>
            <person name="Anthony F."/>
            <person name="Aprea G."/>
            <person name="Aury J.M."/>
            <person name="Bento P."/>
            <person name="Bernard M."/>
            <person name="Bocs S."/>
            <person name="Campa C."/>
            <person name="Cenci A."/>
            <person name="Combes M.C."/>
            <person name="Crouzillat D."/>
            <person name="Da Silva C."/>
            <person name="Daddiego L."/>
            <person name="De Bellis F."/>
            <person name="Dussert S."/>
            <person name="Garsmeur O."/>
            <person name="Gayraud T."/>
            <person name="Guignon V."/>
            <person name="Jahn K."/>
            <person name="Jamilloux V."/>
            <person name="Joet T."/>
            <person name="Labadie K."/>
            <person name="Lan T."/>
            <person name="Leclercq J."/>
            <person name="Lepelley M."/>
            <person name="Leroy T."/>
            <person name="Li L.T."/>
            <person name="Librado P."/>
            <person name="Lopez L."/>
            <person name="Munoz A."/>
            <person name="Noel B."/>
            <person name="Pallavicini A."/>
            <person name="Perrotta G."/>
            <person name="Poncet V."/>
            <person name="Pot D."/>
            <person name="Priyono X."/>
            <person name="Rigoreau M."/>
            <person name="Rouard M."/>
            <person name="Rozas J."/>
            <person name="Tranchant-Dubreuil C."/>
            <person name="VanBuren R."/>
            <person name="Zhang Q."/>
            <person name="Andrade A.C."/>
            <person name="Argout X."/>
            <person name="Bertrand B."/>
            <person name="de Kochko A."/>
            <person name="Graziosi G."/>
            <person name="Henry R.J."/>
            <person name="Jayarama X."/>
            <person name="Ming R."/>
            <person name="Nagai C."/>
            <person name="Rounsley S."/>
            <person name="Sankoff D."/>
            <person name="Giuliano G."/>
            <person name="Albert V.A."/>
            <person name="Wincker P."/>
            <person name="Lashermes P."/>
        </authorList>
    </citation>
    <scope>NUCLEOTIDE SEQUENCE [LARGE SCALE GENOMIC DNA]</scope>
    <source>
        <strain evidence="2">cv. DH200-94</strain>
    </source>
</reference>
<dbReference type="AlphaFoldDB" id="A0A068U2I3"/>
<evidence type="ECO:0000313" key="1">
    <source>
        <dbReference type="EMBL" id="CDP02745.1"/>
    </source>
</evidence>
<sequence length="41" mass="5156">MKDNNAENTKFKNLRHQKRETIAFNRCFEERVQQQQRRHPQ</sequence>
<proteinExistence type="predicted"/>
<name>A0A068U2I3_COFCA</name>
<keyword evidence="2" id="KW-1185">Reference proteome</keyword>
<gene>
    <name evidence="1" type="ORF">GSCOC_T00040226001</name>
</gene>
<dbReference type="Proteomes" id="UP000295252">
    <property type="component" value="Chromosome IX"/>
</dbReference>
<dbReference type="Gramene" id="CDP02745">
    <property type="protein sequence ID" value="CDP02745"/>
    <property type="gene ID" value="GSCOC_T00040226001"/>
</dbReference>
<organism evidence="1 2">
    <name type="scientific">Coffea canephora</name>
    <name type="common">Robusta coffee</name>
    <dbReference type="NCBI Taxonomy" id="49390"/>
    <lineage>
        <taxon>Eukaryota</taxon>
        <taxon>Viridiplantae</taxon>
        <taxon>Streptophyta</taxon>
        <taxon>Embryophyta</taxon>
        <taxon>Tracheophyta</taxon>
        <taxon>Spermatophyta</taxon>
        <taxon>Magnoliopsida</taxon>
        <taxon>eudicotyledons</taxon>
        <taxon>Gunneridae</taxon>
        <taxon>Pentapetalae</taxon>
        <taxon>asterids</taxon>
        <taxon>lamiids</taxon>
        <taxon>Gentianales</taxon>
        <taxon>Rubiaceae</taxon>
        <taxon>Ixoroideae</taxon>
        <taxon>Gardenieae complex</taxon>
        <taxon>Bertiereae - Coffeeae clade</taxon>
        <taxon>Coffeeae</taxon>
        <taxon>Coffea</taxon>
    </lineage>
</organism>
<evidence type="ECO:0000313" key="2">
    <source>
        <dbReference type="Proteomes" id="UP000295252"/>
    </source>
</evidence>
<protein>
    <submittedName>
        <fullName evidence="1">Uncharacterized protein</fullName>
    </submittedName>
</protein>